<protein>
    <recommendedName>
        <fullName evidence="2">HD/PDEase domain-containing protein</fullName>
    </recommendedName>
</protein>
<proteinExistence type="predicted"/>
<dbReference type="EMBL" id="JAIQ01000051">
    <property type="protein sequence ID" value="KLE01829.1"/>
    <property type="molecule type" value="Genomic_DNA"/>
</dbReference>
<name>A0A0G9K5M2_9BACT</name>
<dbReference type="InterPro" id="IPR006674">
    <property type="entry name" value="HD_domain"/>
</dbReference>
<keyword evidence="1" id="KW-0812">Transmembrane</keyword>
<evidence type="ECO:0000256" key="1">
    <source>
        <dbReference type="SAM" id="Phobius"/>
    </source>
</evidence>
<feature type="transmembrane region" description="Helical" evidence="1">
    <location>
        <begin position="7"/>
        <end position="29"/>
    </location>
</feature>
<dbReference type="Proteomes" id="UP000035514">
    <property type="component" value="Unassembled WGS sequence"/>
</dbReference>
<dbReference type="Pfam" id="PF01966">
    <property type="entry name" value="HD"/>
    <property type="match status" value="1"/>
</dbReference>
<keyword evidence="1" id="KW-0472">Membrane</keyword>
<sequence>MMKLQIAIFYTIWILFAIIIAIGFANYYYFNTLSLNYHIVTLLVKTYPFTTIFVIILLIIIIIYQFKIYREKIRSRRNCQITYVDLEKIAHLWLEYEEIEDNIEHKMMEKMEVSFDESKKDIQEVINTLIGNRSISDMSFYKKYVFNYLDSFSKQELEIIAVLYELLETKAKDLPSVATLFKSDTDKNIYKDIVSEKLTSYEILYKVNLFDHTMNVVDCIYDILIKEKDSFVFSWSKMLISALSHDIGKIEKIDSLKGLSGLDKGKYENNTHENISRLILSNAFPNYEYIDDVCEIIEKHHLTNLDEKNKNYKAIRNLRNADHSARKQEIKEYLNNKKYENKKVLNIETDESKTLEINTQNTTLFDISVLDIDDKNEEDKEKKDEFVEQNSNDIIKPDQEIIFNPINIGNFIEQLLININKVEISPKTKRLKLISISDSNELLVPKDIFLKLAKNSGLEANTEKSLKALVKKLKSDNVLKFETNNISLDGFGNLAYKSKKDYLIFELESLGINKEDADLMKRNNEHLRNVVILKTNKGE</sequence>
<evidence type="ECO:0000313" key="3">
    <source>
        <dbReference type="EMBL" id="KLE01829.1"/>
    </source>
</evidence>
<accession>A0A0G9K5M2</accession>
<reference evidence="3 4" key="1">
    <citation type="submission" date="2014-01" db="EMBL/GenBank/DDBJ databases">
        <title>Development of a Comparative Genomic Fingerprinting Assay for High Resolution Genotyping of Arcobacter butzleri.</title>
        <authorList>
            <person name="Webb A.L."/>
            <person name="Inglis G.D."/>
            <person name="Kruczkiewicz P."/>
            <person name="Selinger L.B."/>
            <person name="Taboada E.N."/>
        </authorList>
    </citation>
    <scope>NUCLEOTIDE SEQUENCE [LARGE SCALE GENOMIC DNA]</scope>
    <source>
        <strain evidence="3 4">L348</strain>
    </source>
</reference>
<dbReference type="AlphaFoldDB" id="A0A0G9K5M2"/>
<gene>
    <name evidence="3" type="ORF">AA20_02075</name>
</gene>
<dbReference type="Gene3D" id="1.10.3210.10">
    <property type="entry name" value="Hypothetical protein af1432"/>
    <property type="match status" value="1"/>
</dbReference>
<dbReference type="PATRIC" id="fig|1447256.3.peg.400"/>
<evidence type="ECO:0000259" key="2">
    <source>
        <dbReference type="SMART" id="SM00471"/>
    </source>
</evidence>
<organism evidence="3 4">
    <name type="scientific">Aliarcobacter butzleri L348</name>
    <dbReference type="NCBI Taxonomy" id="1447256"/>
    <lineage>
        <taxon>Bacteria</taxon>
        <taxon>Pseudomonadati</taxon>
        <taxon>Campylobacterota</taxon>
        <taxon>Epsilonproteobacteria</taxon>
        <taxon>Campylobacterales</taxon>
        <taxon>Arcobacteraceae</taxon>
        <taxon>Aliarcobacter</taxon>
    </lineage>
</organism>
<dbReference type="SMART" id="SM00471">
    <property type="entry name" value="HDc"/>
    <property type="match status" value="1"/>
</dbReference>
<keyword evidence="1" id="KW-1133">Transmembrane helix</keyword>
<feature type="domain" description="HD/PDEase" evidence="2">
    <location>
        <begin position="205"/>
        <end position="452"/>
    </location>
</feature>
<feature type="transmembrane region" description="Helical" evidence="1">
    <location>
        <begin position="49"/>
        <end position="66"/>
    </location>
</feature>
<dbReference type="CDD" id="cd00077">
    <property type="entry name" value="HDc"/>
    <property type="match status" value="1"/>
</dbReference>
<comment type="caution">
    <text evidence="3">The sequence shown here is derived from an EMBL/GenBank/DDBJ whole genome shotgun (WGS) entry which is preliminary data.</text>
</comment>
<dbReference type="InterPro" id="IPR003607">
    <property type="entry name" value="HD/PDEase_dom"/>
</dbReference>
<dbReference type="SUPFAM" id="SSF109604">
    <property type="entry name" value="HD-domain/PDEase-like"/>
    <property type="match status" value="1"/>
</dbReference>
<evidence type="ECO:0000313" key="4">
    <source>
        <dbReference type="Proteomes" id="UP000035514"/>
    </source>
</evidence>